<dbReference type="EMBL" id="MU864353">
    <property type="protein sequence ID" value="KAK4192726.1"/>
    <property type="molecule type" value="Genomic_DNA"/>
</dbReference>
<proteinExistence type="predicted"/>
<keyword evidence="2" id="KW-1185">Reference proteome</keyword>
<sequence>MAKDWSNEELRRCGAIGTNLHAPFDLRGEVHPIFDEWDWDLRGGLPFGSDETPIARLLEELYQPLLLASRILEEAGLPWLSEFCVEDIFAETYPGRAPSETNLPVEDETPQVVIRHYHHDHDVQRFDHDGCKKSRPPKRVLEDTDKELRDKVARQIIWRLDGEILTVEGWVGYTCRHPLVNGRFNIHLERPEEILVADKWIEKWYPGMGRWLTVLVMREYAERLFELRNEGLCGGEEYILTAFMAAVTMLHELGHVIYWRDFRAMNSRVTEPYFGGDLEMELGDSFVSSLFGGWTPIPIENDWRGFRQRGGTFTEGLAWKQHLNWDHHKKRPEYRAHYSIRVDYVASLFTEQKWRQADDPRAMLIRPSTLPERCYQCCDVDTEVSVAGLHASAALPDFEVAESHCRWKSHPAADFRIPWYRGTVIRDEEYGDTVGHESLYKPQPPEPEVCCDNVVHAPTRVKIRQDTPETATAWLTPCGSSGYGSKYPRLKSPERPVVLVPCHRM</sequence>
<reference evidence="1" key="2">
    <citation type="submission" date="2023-05" db="EMBL/GenBank/DDBJ databases">
        <authorList>
            <consortium name="Lawrence Berkeley National Laboratory"/>
            <person name="Steindorff A."/>
            <person name="Hensen N."/>
            <person name="Bonometti L."/>
            <person name="Westerberg I."/>
            <person name="Brannstrom I.O."/>
            <person name="Guillou S."/>
            <person name="Cros-Aarteil S."/>
            <person name="Calhoun S."/>
            <person name="Haridas S."/>
            <person name="Kuo A."/>
            <person name="Mondo S."/>
            <person name="Pangilinan J."/>
            <person name="Riley R."/>
            <person name="Labutti K."/>
            <person name="Andreopoulos B."/>
            <person name="Lipzen A."/>
            <person name="Chen C."/>
            <person name="Yanf M."/>
            <person name="Daum C."/>
            <person name="Ng V."/>
            <person name="Clum A."/>
            <person name="Ohm R."/>
            <person name="Martin F."/>
            <person name="Silar P."/>
            <person name="Natvig D."/>
            <person name="Lalanne C."/>
            <person name="Gautier V."/>
            <person name="Ament-Velasquez S.L."/>
            <person name="Kruys A."/>
            <person name="Hutchinson M.I."/>
            <person name="Powell A.J."/>
            <person name="Barry K."/>
            <person name="Miller A.N."/>
            <person name="Grigoriev I.V."/>
            <person name="Debuchy R."/>
            <person name="Gladieux P."/>
            <person name="Thoren M.H."/>
            <person name="Johannesson H."/>
        </authorList>
    </citation>
    <scope>NUCLEOTIDE SEQUENCE</scope>
    <source>
        <strain evidence="1">PSN309</strain>
    </source>
</reference>
<name>A0AAN7AL45_9PEZI</name>
<evidence type="ECO:0000313" key="2">
    <source>
        <dbReference type="Proteomes" id="UP001302126"/>
    </source>
</evidence>
<protein>
    <submittedName>
        <fullName evidence="1">Uncharacterized protein</fullName>
    </submittedName>
</protein>
<dbReference type="AlphaFoldDB" id="A0AAN7AL45"/>
<evidence type="ECO:0000313" key="1">
    <source>
        <dbReference type="EMBL" id="KAK4192726.1"/>
    </source>
</evidence>
<accession>A0AAN7AL45</accession>
<reference evidence="1" key="1">
    <citation type="journal article" date="2023" name="Mol. Phylogenet. Evol.">
        <title>Genome-scale phylogeny and comparative genomics of the fungal order Sordariales.</title>
        <authorList>
            <person name="Hensen N."/>
            <person name="Bonometti L."/>
            <person name="Westerberg I."/>
            <person name="Brannstrom I.O."/>
            <person name="Guillou S."/>
            <person name="Cros-Aarteil S."/>
            <person name="Calhoun S."/>
            <person name="Haridas S."/>
            <person name="Kuo A."/>
            <person name="Mondo S."/>
            <person name="Pangilinan J."/>
            <person name="Riley R."/>
            <person name="LaButti K."/>
            <person name="Andreopoulos B."/>
            <person name="Lipzen A."/>
            <person name="Chen C."/>
            <person name="Yan M."/>
            <person name="Daum C."/>
            <person name="Ng V."/>
            <person name="Clum A."/>
            <person name="Steindorff A."/>
            <person name="Ohm R.A."/>
            <person name="Martin F."/>
            <person name="Silar P."/>
            <person name="Natvig D.O."/>
            <person name="Lalanne C."/>
            <person name="Gautier V."/>
            <person name="Ament-Velasquez S.L."/>
            <person name="Kruys A."/>
            <person name="Hutchinson M.I."/>
            <person name="Powell A.J."/>
            <person name="Barry K."/>
            <person name="Miller A.N."/>
            <person name="Grigoriev I.V."/>
            <person name="Debuchy R."/>
            <person name="Gladieux P."/>
            <person name="Hiltunen Thoren M."/>
            <person name="Johannesson H."/>
        </authorList>
    </citation>
    <scope>NUCLEOTIDE SEQUENCE</scope>
    <source>
        <strain evidence="1">PSN309</strain>
    </source>
</reference>
<dbReference type="Proteomes" id="UP001302126">
    <property type="component" value="Unassembled WGS sequence"/>
</dbReference>
<gene>
    <name evidence="1" type="ORF">QBC35DRAFT_423623</name>
</gene>
<organism evidence="1 2">
    <name type="scientific">Podospora australis</name>
    <dbReference type="NCBI Taxonomy" id="1536484"/>
    <lineage>
        <taxon>Eukaryota</taxon>
        <taxon>Fungi</taxon>
        <taxon>Dikarya</taxon>
        <taxon>Ascomycota</taxon>
        <taxon>Pezizomycotina</taxon>
        <taxon>Sordariomycetes</taxon>
        <taxon>Sordariomycetidae</taxon>
        <taxon>Sordariales</taxon>
        <taxon>Podosporaceae</taxon>
        <taxon>Podospora</taxon>
    </lineage>
</organism>
<comment type="caution">
    <text evidence="1">The sequence shown here is derived from an EMBL/GenBank/DDBJ whole genome shotgun (WGS) entry which is preliminary data.</text>
</comment>